<evidence type="ECO:0000313" key="2">
    <source>
        <dbReference type="Proteomes" id="UP001218188"/>
    </source>
</evidence>
<comment type="caution">
    <text evidence="1">The sequence shown here is derived from an EMBL/GenBank/DDBJ whole genome shotgun (WGS) entry which is preliminary data.</text>
</comment>
<gene>
    <name evidence="1" type="ORF">C8F04DRAFT_1279254</name>
</gene>
<evidence type="ECO:0000313" key="1">
    <source>
        <dbReference type="EMBL" id="KAJ7017525.1"/>
    </source>
</evidence>
<sequence length="104" mass="11088">MLHGRFRNSLARDRNAYLTSKPHALNQSQSKDYSAALASLQSNYGLAGSAPSICPKKSRSNATKLIHAATPAKVPGLQKEYQTAFGMLSSQFGFGAAAPKYQAA</sequence>
<name>A0AAD6WM28_9AGAR</name>
<reference evidence="1" key="1">
    <citation type="submission" date="2023-03" db="EMBL/GenBank/DDBJ databases">
        <title>Massive genome expansion in bonnet fungi (Mycena s.s.) driven by repeated elements and novel gene families across ecological guilds.</title>
        <authorList>
            <consortium name="Lawrence Berkeley National Laboratory"/>
            <person name="Harder C.B."/>
            <person name="Miyauchi S."/>
            <person name="Viragh M."/>
            <person name="Kuo A."/>
            <person name="Thoen E."/>
            <person name="Andreopoulos B."/>
            <person name="Lu D."/>
            <person name="Skrede I."/>
            <person name="Drula E."/>
            <person name="Henrissat B."/>
            <person name="Morin E."/>
            <person name="Kohler A."/>
            <person name="Barry K."/>
            <person name="LaButti K."/>
            <person name="Morin E."/>
            <person name="Salamov A."/>
            <person name="Lipzen A."/>
            <person name="Mereny Z."/>
            <person name="Hegedus B."/>
            <person name="Baldrian P."/>
            <person name="Stursova M."/>
            <person name="Weitz H."/>
            <person name="Taylor A."/>
            <person name="Grigoriev I.V."/>
            <person name="Nagy L.G."/>
            <person name="Martin F."/>
            <person name="Kauserud H."/>
        </authorList>
    </citation>
    <scope>NUCLEOTIDE SEQUENCE</scope>
    <source>
        <strain evidence="1">CBHHK200</strain>
    </source>
</reference>
<keyword evidence="2" id="KW-1185">Reference proteome</keyword>
<accession>A0AAD6WM28</accession>
<proteinExistence type="predicted"/>
<dbReference type="Proteomes" id="UP001218188">
    <property type="component" value="Unassembled WGS sequence"/>
</dbReference>
<dbReference type="EMBL" id="JARJCM010000399">
    <property type="protein sequence ID" value="KAJ7017525.1"/>
    <property type="molecule type" value="Genomic_DNA"/>
</dbReference>
<dbReference type="AlphaFoldDB" id="A0AAD6WM28"/>
<organism evidence="1 2">
    <name type="scientific">Mycena alexandri</name>
    <dbReference type="NCBI Taxonomy" id="1745969"/>
    <lineage>
        <taxon>Eukaryota</taxon>
        <taxon>Fungi</taxon>
        <taxon>Dikarya</taxon>
        <taxon>Basidiomycota</taxon>
        <taxon>Agaricomycotina</taxon>
        <taxon>Agaricomycetes</taxon>
        <taxon>Agaricomycetidae</taxon>
        <taxon>Agaricales</taxon>
        <taxon>Marasmiineae</taxon>
        <taxon>Mycenaceae</taxon>
        <taxon>Mycena</taxon>
    </lineage>
</organism>
<protein>
    <submittedName>
        <fullName evidence="1">Uncharacterized protein</fullName>
    </submittedName>
</protein>